<reference evidence="1 2" key="1">
    <citation type="submission" date="2021-03" db="EMBL/GenBank/DDBJ databases">
        <title>Enterococcal diversity collection.</title>
        <authorList>
            <person name="Gilmore M.S."/>
            <person name="Schwartzman J."/>
            <person name="Van Tyne D."/>
            <person name="Martin M."/>
            <person name="Earl A.M."/>
            <person name="Manson A.L."/>
            <person name="Straub T."/>
            <person name="Salamzade R."/>
            <person name="Saavedra J."/>
            <person name="Lebreton F."/>
            <person name="Prichula J."/>
            <person name="Schaufler K."/>
            <person name="Gaca A."/>
            <person name="Sgardioli B."/>
            <person name="Wagenaar J."/>
            <person name="Strong T."/>
        </authorList>
    </citation>
    <scope>NUCLEOTIDE SEQUENCE [LARGE SCALE GENOMIC DNA]</scope>
    <source>
        <strain evidence="1 2">MJM16</strain>
    </source>
</reference>
<evidence type="ECO:0000313" key="1">
    <source>
        <dbReference type="EMBL" id="MBO0451551.1"/>
    </source>
</evidence>
<proteinExistence type="predicted"/>
<name>A0ABS3HDM4_9ENTE</name>
<comment type="caution">
    <text evidence="1">The sequence shown here is derived from an EMBL/GenBank/DDBJ whole genome shotgun (WGS) entry which is preliminary data.</text>
</comment>
<keyword evidence="2" id="KW-1185">Reference proteome</keyword>
<sequence length="253" mass="27530">MRKGSNLQTEADLASTLQVSATPFSGCGVGIIAVNLIYPKVPGNVANATTFDFPVLYEVVDFEIEQLFEGSEQIKEQIVQAAKKLEKQGVRAIVGACGYFGHFQEAVAEAVDIPVFLSSIVQVPIINIGLKKEQKILTLVASGKDINADFFRSSGADLSDCIICEIGSLESFAPIRWGKTTLDNPTLEADLVATVKKELEKAPEIGAILLECSDLPPYSYAIQQAAGLPVFDFITLIRWVHSSVVQNRYYGHF</sequence>
<dbReference type="Pfam" id="PF01177">
    <property type="entry name" value="Asp_Glu_race"/>
    <property type="match status" value="1"/>
</dbReference>
<dbReference type="NCBIfam" id="NF005679">
    <property type="entry name" value="PRK07475.1"/>
    <property type="match status" value="1"/>
</dbReference>
<accession>A0ABS3HDM4</accession>
<dbReference type="Gene3D" id="3.40.50.1860">
    <property type="match status" value="2"/>
</dbReference>
<dbReference type="InterPro" id="IPR015942">
    <property type="entry name" value="Asp/Glu/hydantoin_racemase"/>
</dbReference>
<dbReference type="EMBL" id="JAFLVR010000010">
    <property type="protein sequence ID" value="MBO0451551.1"/>
    <property type="molecule type" value="Genomic_DNA"/>
</dbReference>
<organism evidence="1 2">
    <name type="scientific">Candidatus Enterococcus murrayae</name>
    <dbReference type="NCBI Taxonomy" id="2815321"/>
    <lineage>
        <taxon>Bacteria</taxon>
        <taxon>Bacillati</taxon>
        <taxon>Bacillota</taxon>
        <taxon>Bacilli</taxon>
        <taxon>Lactobacillales</taxon>
        <taxon>Enterococcaceae</taxon>
        <taxon>Enterococcus</taxon>
    </lineage>
</organism>
<dbReference type="InterPro" id="IPR001920">
    <property type="entry name" value="Asp/Glu_race"/>
</dbReference>
<dbReference type="RefSeq" id="WP_207107365.1">
    <property type="nucleotide sequence ID" value="NZ_JAFLVR010000010.1"/>
</dbReference>
<protein>
    <submittedName>
        <fullName evidence="1">Aspartate/glutamate racemase family protein</fullName>
    </submittedName>
</protein>
<gene>
    <name evidence="1" type="ORF">JZO85_04670</name>
</gene>
<evidence type="ECO:0000313" key="2">
    <source>
        <dbReference type="Proteomes" id="UP000664495"/>
    </source>
</evidence>
<dbReference type="Proteomes" id="UP000664495">
    <property type="component" value="Unassembled WGS sequence"/>
</dbReference>